<dbReference type="CDD" id="cd12912">
    <property type="entry name" value="PDC2_MCP_like"/>
    <property type="match status" value="1"/>
</dbReference>
<comment type="caution">
    <text evidence="13">The sequence shown here is derived from an EMBL/GenBank/DDBJ whole genome shotgun (WGS) entry which is preliminary data.</text>
</comment>
<proteinExistence type="inferred from homology"/>
<dbReference type="EMBL" id="JAKOAV010000002">
    <property type="protein sequence ID" value="MDF9407012.1"/>
    <property type="molecule type" value="Genomic_DNA"/>
</dbReference>
<dbReference type="InterPro" id="IPR003660">
    <property type="entry name" value="HAMP_dom"/>
</dbReference>
<dbReference type="CDD" id="cd06225">
    <property type="entry name" value="HAMP"/>
    <property type="match status" value="1"/>
</dbReference>
<keyword evidence="2" id="KW-1003">Cell membrane</keyword>
<evidence type="ECO:0000256" key="7">
    <source>
        <dbReference type="ARBA" id="ARBA00023224"/>
    </source>
</evidence>
<gene>
    <name evidence="13" type="ORF">L7E55_01325</name>
</gene>
<reference evidence="13" key="1">
    <citation type="submission" date="2022-02" db="EMBL/GenBank/DDBJ databases">
        <authorList>
            <person name="Leng L."/>
        </authorList>
    </citation>
    <scope>NUCLEOTIDE SEQUENCE</scope>
    <source>
        <strain evidence="13">JI</strain>
    </source>
</reference>
<evidence type="ECO:0000256" key="4">
    <source>
        <dbReference type="ARBA" id="ARBA00022692"/>
    </source>
</evidence>
<comment type="subcellular location">
    <subcellularLocation>
        <location evidence="1">Cell membrane</location>
        <topology evidence="1">Multi-pass membrane protein</topology>
    </subcellularLocation>
</comment>
<evidence type="ECO:0000256" key="3">
    <source>
        <dbReference type="ARBA" id="ARBA00022500"/>
    </source>
</evidence>
<organism evidence="13 14">
    <name type="scientific">Pelotomaculum isophthalicicum JI</name>
    <dbReference type="NCBI Taxonomy" id="947010"/>
    <lineage>
        <taxon>Bacteria</taxon>
        <taxon>Bacillati</taxon>
        <taxon>Bacillota</taxon>
        <taxon>Clostridia</taxon>
        <taxon>Eubacteriales</taxon>
        <taxon>Desulfotomaculaceae</taxon>
        <taxon>Pelotomaculum</taxon>
    </lineage>
</organism>
<dbReference type="CDD" id="cd11386">
    <property type="entry name" value="MCP_signal"/>
    <property type="match status" value="1"/>
</dbReference>
<dbReference type="RefSeq" id="WP_277442175.1">
    <property type="nucleotide sequence ID" value="NZ_JAKOAV010000002.1"/>
</dbReference>
<keyword evidence="14" id="KW-1185">Reference proteome</keyword>
<keyword evidence="7 9" id="KW-0807">Transducer</keyword>
<dbReference type="FunFam" id="1.10.287.950:FF:000001">
    <property type="entry name" value="Methyl-accepting chemotaxis sensory transducer"/>
    <property type="match status" value="1"/>
</dbReference>
<dbReference type="PANTHER" id="PTHR32089">
    <property type="entry name" value="METHYL-ACCEPTING CHEMOTAXIS PROTEIN MCPB"/>
    <property type="match status" value="1"/>
</dbReference>
<protein>
    <submittedName>
        <fullName evidence="13">Methyl-accepting chemotaxis protein</fullName>
    </submittedName>
</protein>
<dbReference type="GO" id="GO:0007165">
    <property type="term" value="P:signal transduction"/>
    <property type="evidence" value="ECO:0007669"/>
    <property type="project" value="UniProtKB-KW"/>
</dbReference>
<evidence type="ECO:0000256" key="5">
    <source>
        <dbReference type="ARBA" id="ARBA00022989"/>
    </source>
</evidence>
<dbReference type="GO" id="GO:0006935">
    <property type="term" value="P:chemotaxis"/>
    <property type="evidence" value="ECO:0007669"/>
    <property type="project" value="UniProtKB-KW"/>
</dbReference>
<keyword evidence="3" id="KW-0145">Chemotaxis</keyword>
<dbReference type="InterPro" id="IPR029151">
    <property type="entry name" value="Sensor-like_sf"/>
</dbReference>
<feature type="transmembrane region" description="Helical" evidence="10">
    <location>
        <begin position="279"/>
        <end position="302"/>
    </location>
</feature>
<dbReference type="CDD" id="cd18773">
    <property type="entry name" value="PDC1_HK_sensor"/>
    <property type="match status" value="1"/>
</dbReference>
<feature type="domain" description="Methyl-accepting transducer" evidence="11">
    <location>
        <begin position="355"/>
        <end position="605"/>
    </location>
</feature>
<dbReference type="PROSITE" id="PS50885">
    <property type="entry name" value="HAMP"/>
    <property type="match status" value="1"/>
</dbReference>
<evidence type="ECO:0000313" key="13">
    <source>
        <dbReference type="EMBL" id="MDF9407012.1"/>
    </source>
</evidence>
<comment type="similarity">
    <text evidence="8">Belongs to the methyl-accepting chemotaxis (MCP) protein family.</text>
</comment>
<accession>A0A9X4GXP7</accession>
<evidence type="ECO:0000313" key="14">
    <source>
        <dbReference type="Proteomes" id="UP001154312"/>
    </source>
</evidence>
<evidence type="ECO:0000259" key="11">
    <source>
        <dbReference type="PROSITE" id="PS50111"/>
    </source>
</evidence>
<dbReference type="Pfam" id="PF00015">
    <property type="entry name" value="MCPsignal"/>
    <property type="match status" value="1"/>
</dbReference>
<dbReference type="PANTHER" id="PTHR32089:SF112">
    <property type="entry name" value="LYSOZYME-LIKE PROTEIN-RELATED"/>
    <property type="match status" value="1"/>
</dbReference>
<dbReference type="SUPFAM" id="SSF58104">
    <property type="entry name" value="Methyl-accepting chemotaxis protein (MCP) signaling domain"/>
    <property type="match status" value="1"/>
</dbReference>
<evidence type="ECO:0000256" key="8">
    <source>
        <dbReference type="ARBA" id="ARBA00029447"/>
    </source>
</evidence>
<feature type="domain" description="HAMP" evidence="12">
    <location>
        <begin position="303"/>
        <end position="357"/>
    </location>
</feature>
<keyword evidence="6 10" id="KW-0472">Membrane</keyword>
<dbReference type="Gene3D" id="1.10.287.950">
    <property type="entry name" value="Methyl-accepting chemotaxis protein"/>
    <property type="match status" value="1"/>
</dbReference>
<name>A0A9X4GXP7_9FIRM</name>
<dbReference type="Pfam" id="PF02743">
    <property type="entry name" value="dCache_1"/>
    <property type="match status" value="1"/>
</dbReference>
<dbReference type="SUPFAM" id="SSF103190">
    <property type="entry name" value="Sensory domain-like"/>
    <property type="match status" value="1"/>
</dbReference>
<dbReference type="GO" id="GO:0005886">
    <property type="term" value="C:plasma membrane"/>
    <property type="evidence" value="ECO:0007669"/>
    <property type="project" value="UniProtKB-SubCell"/>
</dbReference>
<dbReference type="AlphaFoldDB" id="A0A9X4GXP7"/>
<evidence type="ECO:0000259" key="12">
    <source>
        <dbReference type="PROSITE" id="PS50885"/>
    </source>
</evidence>
<keyword evidence="5 10" id="KW-1133">Transmembrane helix</keyword>
<sequence length="620" mass="65851">MVLATSIKLKLMVIIFFVLATALGALSYLSYYKARQALISNTKQDLNSLSAAYGKEVSLWLEQHKTEMITLANSPVIAGGNRSLILSYFNDELKRLKNYESLLIVDGKGDYYSADGTTGNVSDRDYYKQTLSTGQAVISDPLMSRVTGKLVVVAAAPIKKDYRVTGLVLGTLPIDEIVQEISSIKIGKTGYAIMVQGDGLCITHPNKDSIMKLNLLKDNSLHPNLITAAQKMTKGESGVTRCLDNGVDEFLAYAPVPSTNWSLAITSPLADLSSSLRSLAAMAVILTLLILLISAFIAVALANKIVKPIRFLNKEISLLAEQGGDLTQSIHIQSKDETGELARSVNEFLGNLREIISEVKETAVKVAGTSRQLNSSARQTAAGASETASTLSEITAAVEQVTANMQNIAEASESASGHANEGNKGVLRITGQMQNIADTAVVVSRAIDELNLKSKEISQIIGLITNIAGQTNLLALNAAIEAARAGEHGRGFAVVADEVRKLAAQSASAAKQINSLISSMRALTEQSVESMSLGSKEVEAGIKVVQEVGGNFRVIIGAVHSLTSQIQDVAAAMEEMSAGMQNIAAATQEQTATMGEVSASAESLSRLSCDLDDLVGKFKV</sequence>
<feature type="transmembrane region" description="Helical" evidence="10">
    <location>
        <begin position="12"/>
        <end position="31"/>
    </location>
</feature>
<dbReference type="SMART" id="SM00283">
    <property type="entry name" value="MA"/>
    <property type="match status" value="1"/>
</dbReference>
<dbReference type="Proteomes" id="UP001154312">
    <property type="component" value="Unassembled WGS sequence"/>
</dbReference>
<evidence type="ECO:0000256" key="10">
    <source>
        <dbReference type="SAM" id="Phobius"/>
    </source>
</evidence>
<dbReference type="InterPro" id="IPR033479">
    <property type="entry name" value="dCache_1"/>
</dbReference>
<dbReference type="InterPro" id="IPR004089">
    <property type="entry name" value="MCPsignal_dom"/>
</dbReference>
<evidence type="ECO:0000256" key="1">
    <source>
        <dbReference type="ARBA" id="ARBA00004651"/>
    </source>
</evidence>
<evidence type="ECO:0000256" key="2">
    <source>
        <dbReference type="ARBA" id="ARBA00022475"/>
    </source>
</evidence>
<evidence type="ECO:0000256" key="9">
    <source>
        <dbReference type="PROSITE-ProRule" id="PRU00284"/>
    </source>
</evidence>
<dbReference type="Gene3D" id="3.30.450.20">
    <property type="entry name" value="PAS domain"/>
    <property type="match status" value="1"/>
</dbReference>
<evidence type="ECO:0000256" key="6">
    <source>
        <dbReference type="ARBA" id="ARBA00023136"/>
    </source>
</evidence>
<keyword evidence="4 10" id="KW-0812">Transmembrane</keyword>
<dbReference type="Pfam" id="PF00672">
    <property type="entry name" value="HAMP"/>
    <property type="match status" value="1"/>
</dbReference>
<dbReference type="PROSITE" id="PS50111">
    <property type="entry name" value="CHEMOTAXIS_TRANSDUC_2"/>
    <property type="match status" value="1"/>
</dbReference>
<dbReference type="SMART" id="SM00304">
    <property type="entry name" value="HAMP"/>
    <property type="match status" value="2"/>
</dbReference>